<comment type="caution">
    <text evidence="1">The sequence shown here is derived from an EMBL/GenBank/DDBJ whole genome shotgun (WGS) entry which is preliminary data.</text>
</comment>
<dbReference type="EMBL" id="RQYT01000019">
    <property type="protein sequence ID" value="RRD49270.1"/>
    <property type="molecule type" value="Genomic_DNA"/>
</dbReference>
<evidence type="ECO:0000313" key="1">
    <source>
        <dbReference type="EMBL" id="RRD49270.1"/>
    </source>
</evidence>
<protein>
    <recommendedName>
        <fullName evidence="3">Lipoprotein</fullName>
    </recommendedName>
</protein>
<dbReference type="OrthoDB" id="3733160at2"/>
<dbReference type="AlphaFoldDB" id="A0A3P1WV30"/>
<proteinExistence type="predicted"/>
<organism evidence="1 2">
    <name type="scientific">Arachnia propionica</name>
    <dbReference type="NCBI Taxonomy" id="1750"/>
    <lineage>
        <taxon>Bacteria</taxon>
        <taxon>Bacillati</taxon>
        <taxon>Actinomycetota</taxon>
        <taxon>Actinomycetes</taxon>
        <taxon>Propionibacteriales</taxon>
        <taxon>Propionibacteriaceae</taxon>
        <taxon>Arachnia</taxon>
    </lineage>
</organism>
<name>A0A3P1WV30_9ACTN</name>
<reference evidence="1 2" key="1">
    <citation type="submission" date="2018-11" db="EMBL/GenBank/DDBJ databases">
        <title>Genomes From Bacteria Associated with the Canine Oral Cavity: a Test Case for Automated Genome-Based Taxonomic Assignment.</title>
        <authorList>
            <person name="Coil D.A."/>
            <person name="Jospin G."/>
            <person name="Darling A.E."/>
            <person name="Wallis C."/>
            <person name="Davis I.J."/>
            <person name="Harris S."/>
            <person name="Eisen J.A."/>
            <person name="Holcombe L.J."/>
            <person name="O'Flynn C."/>
        </authorList>
    </citation>
    <scope>NUCLEOTIDE SEQUENCE [LARGE SCALE GENOMIC DNA]</scope>
    <source>
        <strain evidence="1 2">OH2822_COT-296</strain>
    </source>
</reference>
<sequence>MRRVSVLLAVTLLGCAPSTPEVPRVPTESATVTQVPQTMTAWPSEEPTPTKSPEQQAAEAVVADYFRLKNEIQTDPAKNIEPLRAIVTGSVADQEIPFIEEDRKNNIVQTGKFSYAIQGSQQDTTETVLVTACTDVTGTDVVDLDTGESILDSNRPKIRAWQLKVTQEDEVWKVAHYTTDVAERCDA</sequence>
<evidence type="ECO:0000313" key="2">
    <source>
        <dbReference type="Proteomes" id="UP000280935"/>
    </source>
</evidence>
<gene>
    <name evidence="1" type="ORF">EII35_08865</name>
</gene>
<dbReference type="RefSeq" id="WP_125228110.1">
    <property type="nucleotide sequence ID" value="NZ_RQYT01000019.1"/>
</dbReference>
<dbReference type="PROSITE" id="PS51257">
    <property type="entry name" value="PROKAR_LIPOPROTEIN"/>
    <property type="match status" value="1"/>
</dbReference>
<evidence type="ECO:0008006" key="3">
    <source>
        <dbReference type="Google" id="ProtNLM"/>
    </source>
</evidence>
<dbReference type="Proteomes" id="UP000280935">
    <property type="component" value="Unassembled WGS sequence"/>
</dbReference>
<accession>A0A3P1WV30</accession>